<evidence type="ECO:0000313" key="8">
    <source>
        <dbReference type="EMBL" id="MFD1316071.1"/>
    </source>
</evidence>
<keyword evidence="2" id="KW-1003">Cell membrane</keyword>
<feature type="transmembrane region" description="Helical" evidence="6">
    <location>
        <begin position="387"/>
        <end position="409"/>
    </location>
</feature>
<dbReference type="InterPro" id="IPR051449">
    <property type="entry name" value="ABC-2_transporter_component"/>
</dbReference>
<evidence type="ECO:0000313" key="9">
    <source>
        <dbReference type="Proteomes" id="UP001597201"/>
    </source>
</evidence>
<dbReference type="RefSeq" id="WP_377178843.1">
    <property type="nucleotide sequence ID" value="NZ_JBHTMY010000003.1"/>
</dbReference>
<dbReference type="Proteomes" id="UP001597201">
    <property type="component" value="Unassembled WGS sequence"/>
</dbReference>
<dbReference type="PANTHER" id="PTHR30294">
    <property type="entry name" value="MEMBRANE COMPONENT OF ABC TRANSPORTER YHHJ-RELATED"/>
    <property type="match status" value="1"/>
</dbReference>
<comment type="subcellular location">
    <subcellularLocation>
        <location evidence="1">Cell membrane</location>
        <topology evidence="1">Multi-pass membrane protein</topology>
    </subcellularLocation>
</comment>
<feature type="transmembrane region" description="Helical" evidence="6">
    <location>
        <begin position="242"/>
        <end position="262"/>
    </location>
</feature>
<feature type="transmembrane region" description="Helical" evidence="6">
    <location>
        <begin position="295"/>
        <end position="315"/>
    </location>
</feature>
<keyword evidence="4 6" id="KW-1133">Transmembrane helix</keyword>
<evidence type="ECO:0000256" key="2">
    <source>
        <dbReference type="ARBA" id="ARBA00022475"/>
    </source>
</evidence>
<name>A0ABW3Y2K7_9FLAO</name>
<accession>A0ABW3Y2K7</accession>
<proteinExistence type="predicted"/>
<evidence type="ECO:0000256" key="1">
    <source>
        <dbReference type="ARBA" id="ARBA00004651"/>
    </source>
</evidence>
<feature type="domain" description="ABC-2 type transporter transmembrane" evidence="7">
    <location>
        <begin position="19"/>
        <end position="409"/>
    </location>
</feature>
<keyword evidence="5 6" id="KW-0472">Membrane</keyword>
<dbReference type="Gene3D" id="3.40.190.10">
    <property type="entry name" value="Periplasmic binding protein-like II"/>
    <property type="match status" value="1"/>
</dbReference>
<keyword evidence="3 6" id="KW-0812">Transmembrane</keyword>
<dbReference type="SUPFAM" id="SSF53850">
    <property type="entry name" value="Periplasmic binding protein-like II"/>
    <property type="match status" value="1"/>
</dbReference>
<feature type="transmembrane region" description="Helical" evidence="6">
    <location>
        <begin position="335"/>
        <end position="355"/>
    </location>
</feature>
<feature type="transmembrane region" description="Helical" evidence="6">
    <location>
        <begin position="180"/>
        <end position="200"/>
    </location>
</feature>
<dbReference type="InterPro" id="IPR013525">
    <property type="entry name" value="ABC2_TM"/>
</dbReference>
<evidence type="ECO:0000256" key="3">
    <source>
        <dbReference type="ARBA" id="ARBA00022692"/>
    </source>
</evidence>
<feature type="transmembrane region" description="Helical" evidence="6">
    <location>
        <begin position="20"/>
        <end position="42"/>
    </location>
</feature>
<organism evidence="8 9">
    <name type="scientific">Namhaeicola litoreus</name>
    <dbReference type="NCBI Taxonomy" id="1052145"/>
    <lineage>
        <taxon>Bacteria</taxon>
        <taxon>Pseudomonadati</taxon>
        <taxon>Bacteroidota</taxon>
        <taxon>Flavobacteriia</taxon>
        <taxon>Flavobacteriales</taxon>
        <taxon>Flavobacteriaceae</taxon>
        <taxon>Namhaeicola</taxon>
    </lineage>
</organism>
<sequence length="434" mass="49368">MKKLKLIIEREFLAKVRNRSFIVMTFLSPLIMIGMIALVAFLSKSSLEKRSVVAYVDESELFTEEDFSGRSIDFMNLSEVGIEKAKTIVMEANQDGLLYIPKKDSLNEMASSIQFFSKETPGMVLMGDLENTIERKLEKEKMEQLGIDLQKLDQANIDVEINMSNFVGERSSKMINGIKVAMGMGAGYLIMMFIIIYGAMVMRSVIEEKTSRIVEVIISSVKPFQLMLGKVLGTAGAGLLQFFIWAVILLVLFFGLSFFFGVELGGMNQAQMTPEQMEILKQNDFQFAMEEVMKLPIISMFFWFILFFLGGYLLYSSLYAAIGSAVDNETDTQQFMMPVIMPLMIGVYVGFATVINDPHGTIATIFSFIPFTSPIVMLMRIPFGVPWWEIVISLIILYITFFVVIWIAAKIYRVGILMYGKKASYKELWKWIRY</sequence>
<evidence type="ECO:0000256" key="4">
    <source>
        <dbReference type="ARBA" id="ARBA00022989"/>
    </source>
</evidence>
<protein>
    <submittedName>
        <fullName evidence="8">ABC transporter permease</fullName>
    </submittedName>
</protein>
<evidence type="ECO:0000256" key="5">
    <source>
        <dbReference type="ARBA" id="ARBA00023136"/>
    </source>
</evidence>
<reference evidence="9" key="1">
    <citation type="journal article" date="2019" name="Int. J. Syst. Evol. Microbiol.">
        <title>The Global Catalogue of Microorganisms (GCM) 10K type strain sequencing project: providing services to taxonomists for standard genome sequencing and annotation.</title>
        <authorList>
            <consortium name="The Broad Institute Genomics Platform"/>
            <consortium name="The Broad Institute Genome Sequencing Center for Infectious Disease"/>
            <person name="Wu L."/>
            <person name="Ma J."/>
        </authorList>
    </citation>
    <scope>NUCLEOTIDE SEQUENCE [LARGE SCALE GENOMIC DNA]</scope>
    <source>
        <strain evidence="9">CCUG 61485</strain>
    </source>
</reference>
<dbReference type="PANTHER" id="PTHR30294:SF29">
    <property type="entry name" value="MULTIDRUG ABC TRANSPORTER PERMEASE YBHS-RELATED"/>
    <property type="match status" value="1"/>
</dbReference>
<dbReference type="EMBL" id="JBHTMY010000003">
    <property type="protein sequence ID" value="MFD1316071.1"/>
    <property type="molecule type" value="Genomic_DNA"/>
</dbReference>
<keyword evidence="9" id="KW-1185">Reference proteome</keyword>
<comment type="caution">
    <text evidence="8">The sequence shown here is derived from an EMBL/GenBank/DDBJ whole genome shotgun (WGS) entry which is preliminary data.</text>
</comment>
<evidence type="ECO:0000259" key="7">
    <source>
        <dbReference type="Pfam" id="PF12698"/>
    </source>
</evidence>
<evidence type="ECO:0000256" key="6">
    <source>
        <dbReference type="SAM" id="Phobius"/>
    </source>
</evidence>
<dbReference type="Pfam" id="PF12698">
    <property type="entry name" value="ABC2_membrane_3"/>
    <property type="match status" value="1"/>
</dbReference>
<gene>
    <name evidence="8" type="ORF">ACFQ39_10615</name>
</gene>
<feature type="transmembrane region" description="Helical" evidence="6">
    <location>
        <begin position="362"/>
        <end position="381"/>
    </location>
</feature>